<accession>M3Z1H6</accession>
<proteinExistence type="predicted"/>
<protein>
    <submittedName>
        <fullName evidence="1">Uncharacterized protein</fullName>
    </submittedName>
</protein>
<organism evidence="1">
    <name type="scientific">Mustela putorius furo</name>
    <name type="common">European domestic ferret</name>
    <name type="synonym">Mustela furo</name>
    <dbReference type="NCBI Taxonomy" id="9669"/>
    <lineage>
        <taxon>Eukaryota</taxon>
        <taxon>Metazoa</taxon>
        <taxon>Chordata</taxon>
        <taxon>Craniata</taxon>
        <taxon>Vertebrata</taxon>
        <taxon>Euteleostomi</taxon>
        <taxon>Mammalia</taxon>
        <taxon>Eutheria</taxon>
        <taxon>Laurasiatheria</taxon>
        <taxon>Carnivora</taxon>
        <taxon>Caniformia</taxon>
        <taxon>Musteloidea</taxon>
        <taxon>Mustelidae</taxon>
        <taxon>Mustelinae</taxon>
        <taxon>Mustela</taxon>
    </lineage>
</organism>
<dbReference type="Ensembl" id="ENSMPUT00000017696.1">
    <property type="protein sequence ID" value="ENSMPUP00000017438.1"/>
    <property type="gene ID" value="ENSMPUG00000017550.1"/>
</dbReference>
<dbReference type="AlphaFoldDB" id="M3Z1H6"/>
<reference evidence="1" key="1">
    <citation type="submission" date="2024-06" db="UniProtKB">
        <authorList>
            <consortium name="Ensembl"/>
        </authorList>
    </citation>
    <scope>IDENTIFICATION</scope>
</reference>
<dbReference type="EMBL" id="AEYP01020049">
    <property type="status" value="NOT_ANNOTATED_CDS"/>
    <property type="molecule type" value="Genomic_DNA"/>
</dbReference>
<sequence>MEPVQALVPWPAALAAPPSLLALSVDRWFPPSPLAPSAWLLEAHASHTGHRPCEPQPRHPGPARWKSQGLRAAFCGGQKIYDDGHLGVKKAFAHFSALPHGNSNKWSLHFCACILQSLRRVAPQA</sequence>
<dbReference type="HOGENOM" id="CLU_1991914_0_0_1"/>
<dbReference type="InParanoid" id="M3Z1H6"/>
<evidence type="ECO:0000313" key="1">
    <source>
        <dbReference type="Ensembl" id="ENSMPUP00000017438.1"/>
    </source>
</evidence>
<name>M3Z1H6_MUSPF</name>